<evidence type="ECO:0000256" key="4">
    <source>
        <dbReference type="RuleBase" id="RU367022"/>
    </source>
</evidence>
<accession>A0ABY7FQR7</accession>
<proteinExistence type="inferred from homology"/>
<keyword evidence="4" id="KW-0187">Copper transport</keyword>
<gene>
    <name evidence="5" type="ORF">MAR_038227</name>
</gene>
<keyword evidence="6" id="KW-1185">Reference proteome</keyword>
<dbReference type="PANTHER" id="PTHR12483">
    <property type="entry name" value="SOLUTE CARRIER FAMILY 31 COPPER TRANSPORTERS"/>
    <property type="match status" value="1"/>
</dbReference>
<evidence type="ECO:0000313" key="5">
    <source>
        <dbReference type="EMBL" id="WAR24558.1"/>
    </source>
</evidence>
<dbReference type="Proteomes" id="UP001164746">
    <property type="component" value="Chromosome 13"/>
</dbReference>
<dbReference type="InterPro" id="IPR007274">
    <property type="entry name" value="Cop_transporter"/>
</dbReference>
<dbReference type="PANTHER" id="PTHR12483:SF115">
    <property type="entry name" value="COPPER TRANSPORT PROTEIN"/>
    <property type="match status" value="1"/>
</dbReference>
<feature type="transmembrane region" description="Helical" evidence="4">
    <location>
        <begin position="91"/>
        <end position="111"/>
    </location>
</feature>
<evidence type="ECO:0000256" key="1">
    <source>
        <dbReference type="ARBA" id="ARBA00022692"/>
    </source>
</evidence>
<evidence type="ECO:0000256" key="2">
    <source>
        <dbReference type="ARBA" id="ARBA00022989"/>
    </source>
</evidence>
<evidence type="ECO:0000256" key="3">
    <source>
        <dbReference type="ARBA" id="ARBA00023136"/>
    </source>
</evidence>
<name>A0ABY7FQR7_MYAAR</name>
<keyword evidence="4" id="KW-0813">Transport</keyword>
<keyword evidence="3 4" id="KW-0472">Membrane</keyword>
<keyword evidence="4" id="KW-0406">Ion transport</keyword>
<dbReference type="Pfam" id="PF04145">
    <property type="entry name" value="Ctr"/>
    <property type="match status" value="1"/>
</dbReference>
<comment type="subcellular location">
    <subcellularLocation>
        <location evidence="4">Membrane</location>
        <topology evidence="4">Multi-pass membrane protein</topology>
    </subcellularLocation>
</comment>
<sequence length="221" mass="24511">MMYENMTHTGHLHTANGHMTPGGITHGHMAHGNMESGHMTPRGITHEHRAHGNMESGHMTHGGIKHGHMAHGKMVFSASYQSDFILKDVKISTVGGIVGAMLVVILLAAFLEGFKHWLYIRQRNGSDHTQVKGKSRQFTSFWDNIARITASLHKMLSVTVGYLLMLCVMTMNVWMLVSAVIGAGVGYLLLRPAVSACFAMRRSKHDCNEIGKREEMNLVKH</sequence>
<organism evidence="5 6">
    <name type="scientific">Mya arenaria</name>
    <name type="common">Soft-shell clam</name>
    <dbReference type="NCBI Taxonomy" id="6604"/>
    <lineage>
        <taxon>Eukaryota</taxon>
        <taxon>Metazoa</taxon>
        <taxon>Spiralia</taxon>
        <taxon>Lophotrochozoa</taxon>
        <taxon>Mollusca</taxon>
        <taxon>Bivalvia</taxon>
        <taxon>Autobranchia</taxon>
        <taxon>Heteroconchia</taxon>
        <taxon>Euheterodonta</taxon>
        <taxon>Imparidentia</taxon>
        <taxon>Neoheterodontei</taxon>
        <taxon>Myida</taxon>
        <taxon>Myoidea</taxon>
        <taxon>Myidae</taxon>
        <taxon>Mya</taxon>
    </lineage>
</organism>
<protein>
    <recommendedName>
        <fullName evidence="4">Copper transport protein</fullName>
    </recommendedName>
</protein>
<keyword evidence="2 4" id="KW-1133">Transmembrane helix</keyword>
<dbReference type="EMBL" id="CP111024">
    <property type="protein sequence ID" value="WAR24558.1"/>
    <property type="molecule type" value="Genomic_DNA"/>
</dbReference>
<feature type="transmembrane region" description="Helical" evidence="4">
    <location>
        <begin position="162"/>
        <end position="190"/>
    </location>
</feature>
<keyword evidence="4" id="KW-0186">Copper</keyword>
<keyword evidence="1 4" id="KW-0812">Transmembrane</keyword>
<evidence type="ECO:0000313" key="6">
    <source>
        <dbReference type="Proteomes" id="UP001164746"/>
    </source>
</evidence>
<comment type="similarity">
    <text evidence="4">Belongs to the copper transporter (Ctr) (TC 1.A.56) family. SLC31A subfamily.</text>
</comment>
<reference evidence="5" key="1">
    <citation type="submission" date="2022-11" db="EMBL/GenBank/DDBJ databases">
        <title>Centuries of genome instability and evolution in soft-shell clam transmissible cancer (bioRxiv).</title>
        <authorList>
            <person name="Hart S.F.M."/>
            <person name="Yonemitsu M.A."/>
            <person name="Giersch R.M."/>
            <person name="Beal B.F."/>
            <person name="Arriagada G."/>
            <person name="Davis B.W."/>
            <person name="Ostrander E.A."/>
            <person name="Goff S.P."/>
            <person name="Metzger M.J."/>
        </authorList>
    </citation>
    <scope>NUCLEOTIDE SEQUENCE</scope>
    <source>
        <strain evidence="5">MELC-2E11</strain>
        <tissue evidence="5">Siphon/mantle</tissue>
    </source>
</reference>